<evidence type="ECO:0000256" key="1">
    <source>
        <dbReference type="SAM" id="MobiDB-lite"/>
    </source>
</evidence>
<dbReference type="AlphaFoldDB" id="A0A150GMI6"/>
<evidence type="ECO:0000313" key="4">
    <source>
        <dbReference type="Proteomes" id="UP000075714"/>
    </source>
</evidence>
<evidence type="ECO:0000256" key="2">
    <source>
        <dbReference type="SAM" id="SignalP"/>
    </source>
</evidence>
<name>A0A150GMI6_GONPE</name>
<feature type="compositionally biased region" description="Pro residues" evidence="1">
    <location>
        <begin position="262"/>
        <end position="306"/>
    </location>
</feature>
<evidence type="ECO:0008006" key="5">
    <source>
        <dbReference type="Google" id="ProtNLM"/>
    </source>
</evidence>
<dbReference type="Proteomes" id="UP000075714">
    <property type="component" value="Unassembled WGS sequence"/>
</dbReference>
<comment type="caution">
    <text evidence="3">The sequence shown here is derived from an EMBL/GenBank/DDBJ whole genome shotgun (WGS) entry which is preliminary data.</text>
</comment>
<keyword evidence="2" id="KW-0732">Signal</keyword>
<feature type="region of interest" description="Disordered" evidence="1">
    <location>
        <begin position="257"/>
        <end position="306"/>
    </location>
</feature>
<reference evidence="4" key="1">
    <citation type="journal article" date="2016" name="Nat. Commun.">
        <title>The Gonium pectorale genome demonstrates co-option of cell cycle regulation during the evolution of multicellularity.</title>
        <authorList>
            <person name="Hanschen E.R."/>
            <person name="Marriage T.N."/>
            <person name="Ferris P.J."/>
            <person name="Hamaji T."/>
            <person name="Toyoda A."/>
            <person name="Fujiyama A."/>
            <person name="Neme R."/>
            <person name="Noguchi H."/>
            <person name="Minakuchi Y."/>
            <person name="Suzuki M."/>
            <person name="Kawai-Toyooka H."/>
            <person name="Smith D.R."/>
            <person name="Sparks H."/>
            <person name="Anderson J."/>
            <person name="Bakaric R."/>
            <person name="Luria V."/>
            <person name="Karger A."/>
            <person name="Kirschner M.W."/>
            <person name="Durand P.M."/>
            <person name="Michod R.E."/>
            <person name="Nozaki H."/>
            <person name="Olson B.J."/>
        </authorList>
    </citation>
    <scope>NUCLEOTIDE SEQUENCE [LARGE SCALE GENOMIC DNA]</scope>
    <source>
        <strain evidence="4">NIES-2863</strain>
    </source>
</reference>
<evidence type="ECO:0000313" key="3">
    <source>
        <dbReference type="EMBL" id="KXZ51004.1"/>
    </source>
</evidence>
<proteinExistence type="predicted"/>
<organism evidence="3 4">
    <name type="scientific">Gonium pectorale</name>
    <name type="common">Green alga</name>
    <dbReference type="NCBI Taxonomy" id="33097"/>
    <lineage>
        <taxon>Eukaryota</taxon>
        <taxon>Viridiplantae</taxon>
        <taxon>Chlorophyta</taxon>
        <taxon>core chlorophytes</taxon>
        <taxon>Chlorophyceae</taxon>
        <taxon>CS clade</taxon>
        <taxon>Chlamydomonadales</taxon>
        <taxon>Volvocaceae</taxon>
        <taxon>Gonium</taxon>
    </lineage>
</organism>
<gene>
    <name evidence="3" type="ORF">GPECTOR_14g246</name>
</gene>
<protein>
    <recommendedName>
        <fullName evidence="5">DUF4350 domain-containing protein</fullName>
    </recommendedName>
</protein>
<sequence>MRTGKGQLRNRHAQLFTLAIAALAILCTEYVNASPNVLVYNNLRVVDSEERVAAIQGVISDRLELSSLSAIDVQPILYRLAAAGVTAYIVPANGKESYLDAERAEVNMWKPLQLASWVHSGGTLILLDGASPGGGGANSFSQLLDELMRSAGPVLPRCKGYTFKSEDYVVRRVEEWSPLGRLPYAIKVRPYQGFSGLVCAGDPGTILYSMRGSGGDPRNDVSAASVWRLGAGNIFWIGSSFQLPNPGGGFKTLLAGAVAQSSPPPPAKSPPPSPDGFPPPFDFSGDVPPPYDDVPPPGDYYPPPAE</sequence>
<feature type="signal peptide" evidence="2">
    <location>
        <begin position="1"/>
        <end position="33"/>
    </location>
</feature>
<feature type="chain" id="PRO_5007562162" description="DUF4350 domain-containing protein" evidence="2">
    <location>
        <begin position="34"/>
        <end position="306"/>
    </location>
</feature>
<keyword evidence="4" id="KW-1185">Reference proteome</keyword>
<accession>A0A150GMI6</accession>
<dbReference type="OrthoDB" id="533259at2759"/>
<dbReference type="EMBL" id="LSYV01000015">
    <property type="protein sequence ID" value="KXZ51004.1"/>
    <property type="molecule type" value="Genomic_DNA"/>
</dbReference>